<evidence type="ECO:0000313" key="3">
    <source>
        <dbReference type="EMBL" id="PYC87857.1"/>
    </source>
</evidence>
<keyword evidence="4" id="KW-1185">Reference proteome</keyword>
<dbReference type="Gene3D" id="3.40.50.1820">
    <property type="entry name" value="alpha/beta hydrolase"/>
    <property type="match status" value="1"/>
</dbReference>
<dbReference type="InterPro" id="IPR050266">
    <property type="entry name" value="AB_hydrolase_sf"/>
</dbReference>
<comment type="caution">
    <text evidence="3">The sequence shown here is derived from an EMBL/GenBank/DDBJ whole genome shotgun (WGS) entry which is preliminary data.</text>
</comment>
<dbReference type="AlphaFoldDB" id="A0A2V4PAE1"/>
<dbReference type="PANTHER" id="PTHR43798">
    <property type="entry name" value="MONOACYLGLYCEROL LIPASE"/>
    <property type="match status" value="1"/>
</dbReference>
<dbReference type="EMBL" id="PYBW01000010">
    <property type="protein sequence ID" value="PYC87857.1"/>
    <property type="molecule type" value="Genomic_DNA"/>
</dbReference>
<evidence type="ECO:0000259" key="2">
    <source>
        <dbReference type="Pfam" id="PF00561"/>
    </source>
</evidence>
<evidence type="ECO:0000313" key="4">
    <source>
        <dbReference type="Proteomes" id="UP000248039"/>
    </source>
</evidence>
<reference evidence="3 4" key="1">
    <citation type="submission" date="2018-03" db="EMBL/GenBank/DDBJ databases">
        <title>Bioinformatic expansion and discovery of thiopeptide antibiotics.</title>
        <authorList>
            <person name="Schwalen C.J."/>
            <person name="Hudson G.A."/>
            <person name="Mitchell D.A."/>
        </authorList>
    </citation>
    <scope>NUCLEOTIDE SEQUENCE [LARGE SCALE GENOMIC DNA]</scope>
    <source>
        <strain evidence="3 4">ATCC 21389</strain>
    </source>
</reference>
<proteinExistence type="predicted"/>
<keyword evidence="1 3" id="KW-0378">Hydrolase</keyword>
<evidence type="ECO:0000256" key="1">
    <source>
        <dbReference type="ARBA" id="ARBA00022801"/>
    </source>
</evidence>
<gene>
    <name evidence="3" type="ORF">C7C46_02110</name>
</gene>
<dbReference type="GO" id="GO:0016787">
    <property type="term" value="F:hydrolase activity"/>
    <property type="evidence" value="ECO:0007669"/>
    <property type="project" value="UniProtKB-KW"/>
</dbReference>
<dbReference type="RefSeq" id="WP_110664982.1">
    <property type="nucleotide sequence ID" value="NZ_PYBW01000010.1"/>
</dbReference>
<dbReference type="GO" id="GO:0016020">
    <property type="term" value="C:membrane"/>
    <property type="evidence" value="ECO:0007669"/>
    <property type="project" value="TreeGrafter"/>
</dbReference>
<organism evidence="3 4">
    <name type="scientific">Streptomyces tateyamensis</name>
    <dbReference type="NCBI Taxonomy" id="565073"/>
    <lineage>
        <taxon>Bacteria</taxon>
        <taxon>Bacillati</taxon>
        <taxon>Actinomycetota</taxon>
        <taxon>Actinomycetes</taxon>
        <taxon>Kitasatosporales</taxon>
        <taxon>Streptomycetaceae</taxon>
        <taxon>Streptomyces</taxon>
    </lineage>
</organism>
<dbReference type="OrthoDB" id="9780765at2"/>
<dbReference type="Proteomes" id="UP000248039">
    <property type="component" value="Unassembled WGS sequence"/>
</dbReference>
<dbReference type="InterPro" id="IPR029058">
    <property type="entry name" value="AB_hydrolase_fold"/>
</dbReference>
<name>A0A2V4PAE1_9ACTN</name>
<dbReference type="Pfam" id="PF00561">
    <property type="entry name" value="Abhydrolase_1"/>
    <property type="match status" value="1"/>
</dbReference>
<dbReference type="PANTHER" id="PTHR43798:SF31">
    <property type="entry name" value="AB HYDROLASE SUPERFAMILY PROTEIN YCLE"/>
    <property type="match status" value="1"/>
</dbReference>
<feature type="domain" description="AB hydrolase-1" evidence="2">
    <location>
        <begin position="15"/>
        <end position="236"/>
    </location>
</feature>
<sequence length="251" mass="27451">MTISHRRVGAGEHKVIVLHDWFGTTAGWGPFLDYLDRSAFGYAMLDYRGYGDRVDVPGDFTLDEIAADVLALADELGWERFSLVGHSMGAKAAQLVLALAPERVRRLAAVCPVPAGRFPLEGETGELFHAAPQNPLARRAILDLVTGQQAGAVWLDRMVARSTATSRVDAYAAYLAEWSGQDYTEKLTGLQLPVGVFVGALDLALTADVMRATFLKLFPQAELIELPATGHYPMYELPVRFATELERFLAG</sequence>
<accession>A0A2V4PAE1</accession>
<dbReference type="InterPro" id="IPR000073">
    <property type="entry name" value="AB_hydrolase_1"/>
</dbReference>
<protein>
    <submittedName>
        <fullName evidence="3">Alpha/beta hydrolase</fullName>
    </submittedName>
</protein>
<dbReference type="SUPFAM" id="SSF53474">
    <property type="entry name" value="alpha/beta-Hydrolases"/>
    <property type="match status" value="1"/>
</dbReference>